<dbReference type="EMBL" id="JASCZI010000245">
    <property type="protein sequence ID" value="MED6110423.1"/>
    <property type="molecule type" value="Genomic_DNA"/>
</dbReference>
<keyword evidence="1" id="KW-0472">Membrane</keyword>
<keyword evidence="1" id="KW-0812">Transmembrane</keyword>
<sequence>MGKENVLVHGCRDPSSFFVVEFDCVCSVFYVGIKVFTLLTFISGGLRGKEKETRGRARPEPTPIDEEEIWTWIAGGRKKGRMYGKSVVPVYSIPLLIGDFDDDDTATGFLDLREQVTPLNKEISQQAEVHRQRVAEVEAVCDEKMRTLETALEYQS</sequence>
<reference evidence="2 3" key="1">
    <citation type="journal article" date="2023" name="Plants (Basel)">
        <title>Bridging the Gap: Combining Genomics and Transcriptomics Approaches to Understand Stylosanthes scabra, an Orphan Legume from the Brazilian Caatinga.</title>
        <authorList>
            <person name="Ferreira-Neto J.R.C."/>
            <person name="da Silva M.D."/>
            <person name="Binneck E."/>
            <person name="de Melo N.F."/>
            <person name="da Silva R.H."/>
            <person name="de Melo A.L.T.M."/>
            <person name="Pandolfi V."/>
            <person name="Bustamante F.O."/>
            <person name="Brasileiro-Vidal A.C."/>
            <person name="Benko-Iseppon A.M."/>
        </authorList>
    </citation>
    <scope>NUCLEOTIDE SEQUENCE [LARGE SCALE GENOMIC DNA]</scope>
    <source>
        <tissue evidence="2">Leaves</tissue>
    </source>
</reference>
<keyword evidence="3" id="KW-1185">Reference proteome</keyword>
<feature type="transmembrane region" description="Helical" evidence="1">
    <location>
        <begin position="27"/>
        <end position="46"/>
    </location>
</feature>
<evidence type="ECO:0000256" key="1">
    <source>
        <dbReference type="SAM" id="Phobius"/>
    </source>
</evidence>
<gene>
    <name evidence="2" type="ORF">PIB30_042729</name>
</gene>
<evidence type="ECO:0000313" key="2">
    <source>
        <dbReference type="EMBL" id="MED6110423.1"/>
    </source>
</evidence>
<keyword evidence="1" id="KW-1133">Transmembrane helix</keyword>
<dbReference type="Proteomes" id="UP001341840">
    <property type="component" value="Unassembled WGS sequence"/>
</dbReference>
<organism evidence="2 3">
    <name type="scientific">Stylosanthes scabra</name>
    <dbReference type="NCBI Taxonomy" id="79078"/>
    <lineage>
        <taxon>Eukaryota</taxon>
        <taxon>Viridiplantae</taxon>
        <taxon>Streptophyta</taxon>
        <taxon>Embryophyta</taxon>
        <taxon>Tracheophyta</taxon>
        <taxon>Spermatophyta</taxon>
        <taxon>Magnoliopsida</taxon>
        <taxon>eudicotyledons</taxon>
        <taxon>Gunneridae</taxon>
        <taxon>Pentapetalae</taxon>
        <taxon>rosids</taxon>
        <taxon>fabids</taxon>
        <taxon>Fabales</taxon>
        <taxon>Fabaceae</taxon>
        <taxon>Papilionoideae</taxon>
        <taxon>50 kb inversion clade</taxon>
        <taxon>dalbergioids sensu lato</taxon>
        <taxon>Dalbergieae</taxon>
        <taxon>Pterocarpus clade</taxon>
        <taxon>Stylosanthes</taxon>
    </lineage>
</organism>
<protein>
    <submittedName>
        <fullName evidence="2">Uncharacterized protein</fullName>
    </submittedName>
</protein>
<proteinExistence type="predicted"/>
<evidence type="ECO:0000313" key="3">
    <source>
        <dbReference type="Proteomes" id="UP001341840"/>
    </source>
</evidence>
<accession>A0ABU6QEU8</accession>
<name>A0ABU6QEU8_9FABA</name>
<comment type="caution">
    <text evidence="2">The sequence shown here is derived from an EMBL/GenBank/DDBJ whole genome shotgun (WGS) entry which is preliminary data.</text>
</comment>